<dbReference type="AlphaFoldDB" id="A0A815L4V1"/>
<dbReference type="InterPro" id="IPR017452">
    <property type="entry name" value="GPCR_Rhodpsn_7TM"/>
</dbReference>
<dbReference type="Gene3D" id="1.20.1070.10">
    <property type="entry name" value="Rhodopsin 7-helix transmembrane proteins"/>
    <property type="match status" value="1"/>
</dbReference>
<dbReference type="PRINTS" id="PR00237">
    <property type="entry name" value="GPCRRHODOPSN"/>
</dbReference>
<keyword evidence="3 8" id="KW-1133">Transmembrane helix</keyword>
<proteinExistence type="predicted"/>
<keyword evidence="2 8" id="KW-0812">Transmembrane</keyword>
<accession>A0A815L4V1</accession>
<evidence type="ECO:0000256" key="4">
    <source>
        <dbReference type="ARBA" id="ARBA00023040"/>
    </source>
</evidence>
<evidence type="ECO:0000313" key="13">
    <source>
        <dbReference type="EMBL" id="CAF3955355.1"/>
    </source>
</evidence>
<evidence type="ECO:0000259" key="9">
    <source>
        <dbReference type="PROSITE" id="PS50262"/>
    </source>
</evidence>
<feature type="transmembrane region" description="Helical" evidence="8">
    <location>
        <begin position="96"/>
        <end position="123"/>
    </location>
</feature>
<dbReference type="PROSITE" id="PS50262">
    <property type="entry name" value="G_PROTEIN_RECEP_F1_2"/>
    <property type="match status" value="1"/>
</dbReference>
<evidence type="ECO:0000313" key="10">
    <source>
        <dbReference type="EMBL" id="CAF1402237.1"/>
    </source>
</evidence>
<keyword evidence="5 8" id="KW-0472">Membrane</keyword>
<evidence type="ECO:0000256" key="1">
    <source>
        <dbReference type="ARBA" id="ARBA00004141"/>
    </source>
</evidence>
<organism evidence="10 14">
    <name type="scientific">Adineta steineri</name>
    <dbReference type="NCBI Taxonomy" id="433720"/>
    <lineage>
        <taxon>Eukaryota</taxon>
        <taxon>Metazoa</taxon>
        <taxon>Spiralia</taxon>
        <taxon>Gnathifera</taxon>
        <taxon>Rotifera</taxon>
        <taxon>Eurotatoria</taxon>
        <taxon>Bdelloidea</taxon>
        <taxon>Adinetida</taxon>
        <taxon>Adinetidae</taxon>
        <taxon>Adineta</taxon>
    </lineage>
</organism>
<dbReference type="EMBL" id="CAJOAY010002471">
    <property type="protein sequence ID" value="CAF3955355.1"/>
    <property type="molecule type" value="Genomic_DNA"/>
</dbReference>
<evidence type="ECO:0000256" key="3">
    <source>
        <dbReference type="ARBA" id="ARBA00022989"/>
    </source>
</evidence>
<keyword evidence="4" id="KW-0297">G-protein coupled receptor</keyword>
<name>A0A815L4V1_9BILA</name>
<dbReference type="PANTHER" id="PTHR24243:SF230">
    <property type="entry name" value="G-PROTEIN COUPLED RECEPTORS FAMILY 1 PROFILE DOMAIN-CONTAINING PROTEIN"/>
    <property type="match status" value="1"/>
</dbReference>
<dbReference type="PANTHER" id="PTHR24243">
    <property type="entry name" value="G-PROTEIN COUPLED RECEPTOR"/>
    <property type="match status" value="1"/>
</dbReference>
<comment type="caution">
    <text evidence="10">The sequence shown here is derived from an EMBL/GenBank/DDBJ whole genome shotgun (WGS) entry which is preliminary data.</text>
</comment>
<dbReference type="GO" id="GO:0004930">
    <property type="term" value="F:G protein-coupled receptor activity"/>
    <property type="evidence" value="ECO:0007669"/>
    <property type="project" value="UniProtKB-KW"/>
</dbReference>
<dbReference type="Proteomes" id="UP000663891">
    <property type="component" value="Unassembled WGS sequence"/>
</dbReference>
<feature type="transmembrane region" description="Helical" evidence="8">
    <location>
        <begin position="302"/>
        <end position="324"/>
    </location>
</feature>
<dbReference type="EMBL" id="CAJNON010001123">
    <property type="protein sequence ID" value="CAF1430661.1"/>
    <property type="molecule type" value="Genomic_DNA"/>
</dbReference>
<dbReference type="Proteomes" id="UP000663844">
    <property type="component" value="Unassembled WGS sequence"/>
</dbReference>
<keyword evidence="6" id="KW-0675">Receptor</keyword>
<feature type="transmembrane region" description="Helical" evidence="8">
    <location>
        <begin position="135"/>
        <end position="156"/>
    </location>
</feature>
<evidence type="ECO:0000256" key="6">
    <source>
        <dbReference type="ARBA" id="ARBA00023170"/>
    </source>
</evidence>
<dbReference type="Pfam" id="PF00001">
    <property type="entry name" value="7tm_1"/>
    <property type="match status" value="1"/>
</dbReference>
<dbReference type="OrthoDB" id="10017336at2759"/>
<dbReference type="InterPro" id="IPR000276">
    <property type="entry name" value="GPCR_Rhodpsn"/>
</dbReference>
<dbReference type="GO" id="GO:0005886">
    <property type="term" value="C:plasma membrane"/>
    <property type="evidence" value="ECO:0007669"/>
    <property type="project" value="TreeGrafter"/>
</dbReference>
<reference evidence="10" key="1">
    <citation type="submission" date="2021-02" db="EMBL/GenBank/DDBJ databases">
        <authorList>
            <person name="Nowell W R."/>
        </authorList>
    </citation>
    <scope>NUCLEOTIDE SEQUENCE</scope>
</reference>
<evidence type="ECO:0000256" key="8">
    <source>
        <dbReference type="SAM" id="Phobius"/>
    </source>
</evidence>
<dbReference type="EMBL" id="CAJNOG010001049">
    <property type="protein sequence ID" value="CAF1402237.1"/>
    <property type="molecule type" value="Genomic_DNA"/>
</dbReference>
<feature type="transmembrane region" description="Helical" evidence="8">
    <location>
        <begin position="249"/>
        <end position="269"/>
    </location>
</feature>
<feature type="domain" description="G-protein coupled receptors family 1 profile" evidence="9">
    <location>
        <begin position="25"/>
        <end position="305"/>
    </location>
</feature>
<evidence type="ECO:0000256" key="5">
    <source>
        <dbReference type="ARBA" id="ARBA00023136"/>
    </source>
</evidence>
<comment type="subcellular location">
    <subcellularLocation>
        <location evidence="1">Membrane</location>
        <topology evidence="1">Multi-pass membrane protein</topology>
    </subcellularLocation>
</comment>
<evidence type="ECO:0000256" key="7">
    <source>
        <dbReference type="ARBA" id="ARBA00023224"/>
    </source>
</evidence>
<sequence length="398" mass="47069">MVSEEFLNIFRRIVAILCCIFGLPGNILTIIVCIKALYIRTNHFQRKVFHLYLVEISILDTCLLLYWIIETLLNYLHEIKRIEFLSLMHISPFSCYFYYMFNRICAALCSWLLTCFTFIRFINIFHQFNTIKSNIILLTSLIIIFSLANSYSFLVLEYNPEQKYNKTQKNNATTIDYTTICSIRSEYANDNLTLLMNILIAGVLSLAIPSILILIVNVTIVCFIRRIYSTQADDKVKRRSDITNYHSTRSTLLVISMTYVLFYIPYLIFNFLMIVSEDPNGIVHYWAEITSIFRHVSHSVNFYAYLFTSLTFRQESLFFLRYLFRPCIYFKKRQQFKQRIKRSQLIIIDKSPLPLPPVPLHSSLNGKSPQQVYIRRVDQINYNQDEQNLIGRNNETWM</sequence>
<dbReference type="SUPFAM" id="SSF81321">
    <property type="entry name" value="Family A G protein-coupled receptor-like"/>
    <property type="match status" value="1"/>
</dbReference>
<dbReference type="Proteomes" id="UP000663845">
    <property type="component" value="Unassembled WGS sequence"/>
</dbReference>
<feature type="transmembrane region" description="Helical" evidence="8">
    <location>
        <begin position="198"/>
        <end position="228"/>
    </location>
</feature>
<gene>
    <name evidence="10" type="ORF">JYZ213_LOCUS37826</name>
    <name evidence="13" type="ORF">OKA104_LOCUS27204</name>
    <name evidence="12" type="ORF">OXD698_LOCUS16709</name>
    <name evidence="11" type="ORF">VCS650_LOCUS38282</name>
</gene>
<feature type="transmembrane region" description="Helical" evidence="8">
    <location>
        <begin position="12"/>
        <end position="37"/>
    </location>
</feature>
<evidence type="ECO:0000313" key="11">
    <source>
        <dbReference type="EMBL" id="CAF1430661.1"/>
    </source>
</evidence>
<dbReference type="EMBL" id="CAJOAZ010001156">
    <property type="protein sequence ID" value="CAF3773190.1"/>
    <property type="molecule type" value="Genomic_DNA"/>
</dbReference>
<dbReference type="Proteomes" id="UP000663881">
    <property type="component" value="Unassembled WGS sequence"/>
</dbReference>
<keyword evidence="7" id="KW-0807">Transducer</keyword>
<feature type="transmembrane region" description="Helical" evidence="8">
    <location>
        <begin position="49"/>
        <end position="69"/>
    </location>
</feature>
<evidence type="ECO:0000313" key="14">
    <source>
        <dbReference type="Proteomes" id="UP000663845"/>
    </source>
</evidence>
<evidence type="ECO:0000313" key="12">
    <source>
        <dbReference type="EMBL" id="CAF3773190.1"/>
    </source>
</evidence>
<protein>
    <recommendedName>
        <fullName evidence="9">G-protein coupled receptors family 1 profile domain-containing protein</fullName>
    </recommendedName>
</protein>
<evidence type="ECO:0000256" key="2">
    <source>
        <dbReference type="ARBA" id="ARBA00022692"/>
    </source>
</evidence>